<proteinExistence type="predicted"/>
<dbReference type="InterPro" id="IPR017469">
    <property type="entry name" value="PEP-CTERM_FemAB-rel"/>
</dbReference>
<accession>A0A1W1ZPT4</accession>
<dbReference type="NCBIfam" id="TIGR03019">
    <property type="entry name" value="pepcterm_femAB"/>
    <property type="match status" value="1"/>
</dbReference>
<evidence type="ECO:0000313" key="3">
    <source>
        <dbReference type="Proteomes" id="UP000192418"/>
    </source>
</evidence>
<evidence type="ECO:0000313" key="2">
    <source>
        <dbReference type="EMBL" id="SMC50414.1"/>
    </source>
</evidence>
<dbReference type="Gene3D" id="3.40.630.30">
    <property type="match status" value="1"/>
</dbReference>
<dbReference type="PANTHER" id="PTHR36174">
    <property type="entry name" value="LIPID II:GLYCINE GLYCYLTRANSFERASE"/>
    <property type="match status" value="1"/>
</dbReference>
<dbReference type="InterPro" id="IPR016181">
    <property type="entry name" value="Acyl_CoA_acyltransferase"/>
</dbReference>
<dbReference type="EMBL" id="FWXY01000003">
    <property type="protein sequence ID" value="SMC50414.1"/>
    <property type="molecule type" value="Genomic_DNA"/>
</dbReference>
<protein>
    <submittedName>
        <fullName evidence="2">FemAB-related protein, PEP-CTERM system-associated</fullName>
    </submittedName>
</protein>
<name>A0A1W1ZPT4_9BACT</name>
<dbReference type="SUPFAM" id="SSF55729">
    <property type="entry name" value="Acyl-CoA N-acyltransferases (Nat)"/>
    <property type="match status" value="1"/>
</dbReference>
<organism evidence="2 3">
    <name type="scientific">Desulfocicer vacuolatum DSM 3385</name>
    <dbReference type="NCBI Taxonomy" id="1121400"/>
    <lineage>
        <taxon>Bacteria</taxon>
        <taxon>Pseudomonadati</taxon>
        <taxon>Thermodesulfobacteriota</taxon>
        <taxon>Desulfobacteria</taxon>
        <taxon>Desulfobacterales</taxon>
        <taxon>Desulfobacteraceae</taxon>
        <taxon>Desulfocicer</taxon>
    </lineage>
</organism>
<dbReference type="InterPro" id="IPR038740">
    <property type="entry name" value="BioF2-like_GNAT_dom"/>
</dbReference>
<dbReference type="InterPro" id="IPR050644">
    <property type="entry name" value="PG_Glycine_Bridge_Synth"/>
</dbReference>
<keyword evidence="3" id="KW-1185">Reference proteome</keyword>
<reference evidence="2 3" key="1">
    <citation type="submission" date="2017-04" db="EMBL/GenBank/DDBJ databases">
        <authorList>
            <person name="Afonso C.L."/>
            <person name="Miller P.J."/>
            <person name="Scott M.A."/>
            <person name="Spackman E."/>
            <person name="Goraichik I."/>
            <person name="Dimitrov K.M."/>
            <person name="Suarez D.L."/>
            <person name="Swayne D.E."/>
        </authorList>
    </citation>
    <scope>NUCLEOTIDE SEQUENCE [LARGE SCALE GENOMIC DNA]</scope>
    <source>
        <strain evidence="2 3">DSM 3385</strain>
    </source>
</reference>
<dbReference type="Proteomes" id="UP000192418">
    <property type="component" value="Unassembled WGS sequence"/>
</dbReference>
<dbReference type="PANTHER" id="PTHR36174:SF1">
    <property type="entry name" value="LIPID II:GLYCINE GLYCYLTRANSFERASE"/>
    <property type="match status" value="1"/>
</dbReference>
<dbReference type="STRING" id="1121400.SAMN02746065_10391"/>
<feature type="domain" description="BioF2-like acetyltransferase" evidence="1">
    <location>
        <begin position="194"/>
        <end position="328"/>
    </location>
</feature>
<dbReference type="Pfam" id="PF13480">
    <property type="entry name" value="Acetyltransf_6"/>
    <property type="match status" value="1"/>
</dbReference>
<sequence>MTHVMTKLTLLICGDGLIGEEVISLIYGINMTINLSLFQQQHAPLWDRYVLSHHEATLYHMFLWKAVIERTYGHKTYYLAAFDKSEDQVKGVLPLVHLNHFVFGRALISLPFFDMAGVLANDEETEKALLSQAVTLGKALKVKDVELRHTCSNSCFKEISLIDSVAWDLEKNKVRMLLDLPDSSFALMKSFKSKLRSQIKRPLKAGLKAQIGGIELLDKFYQVFLINMRDLGSPVHARTLFQNVLEQFHENTRVVIVQKGNIPCAASIISGFKTTLENPWASSLRKYSHLSPNMLLYWTMLEYACECGYKRFDFGRSSPGEGTYRFKRQWGAQPKLLYWYRIHLNDNRSEMAVSNKSKFERAIQYWQKLPVSVTALFGPMIRKYIGL</sequence>
<gene>
    <name evidence="2" type="ORF">SAMN02746065_10391</name>
</gene>
<evidence type="ECO:0000259" key="1">
    <source>
        <dbReference type="Pfam" id="PF13480"/>
    </source>
</evidence>
<dbReference type="AlphaFoldDB" id="A0A1W1ZPT4"/>